<evidence type="ECO:0000313" key="2">
    <source>
        <dbReference type="Proteomes" id="UP000528945"/>
    </source>
</evidence>
<dbReference type="AlphaFoldDB" id="A0AAW3TXN3"/>
<dbReference type="RefSeq" id="WP_147036907.1">
    <property type="nucleotide sequence ID" value="NZ_JACIDB010000020.1"/>
</dbReference>
<organism evidence="1 2">
    <name type="scientific">Sphingomonas aquatilis</name>
    <dbReference type="NCBI Taxonomy" id="93063"/>
    <lineage>
        <taxon>Bacteria</taxon>
        <taxon>Pseudomonadati</taxon>
        <taxon>Pseudomonadota</taxon>
        <taxon>Alphaproteobacteria</taxon>
        <taxon>Sphingomonadales</taxon>
        <taxon>Sphingomonadaceae</taxon>
        <taxon>Sphingomonas</taxon>
    </lineage>
</organism>
<evidence type="ECO:0000313" key="1">
    <source>
        <dbReference type="EMBL" id="MBB3877512.1"/>
    </source>
</evidence>
<protein>
    <submittedName>
        <fullName evidence="1">Uncharacterized protein</fullName>
    </submittedName>
</protein>
<dbReference type="EMBL" id="JACIDB010000020">
    <property type="protein sequence ID" value="MBB3877512.1"/>
    <property type="molecule type" value="Genomic_DNA"/>
</dbReference>
<sequence length="162" mass="16862">MKTFTVHCEYPAHYRAEITVEAEDVVSACRSAIDASHTTDGWKSLDTEHPTYVSAIAEGAGVDPWRFVPDGGDASVLPVPGLFSDVAACAGYAATRSEDLVDQLRIMIDAIGADGGLRITPAAMVRLCDTGQAILDDIARCGLSPTGPKAAASMIPAAPDAT</sequence>
<comment type="caution">
    <text evidence="1">The sequence shown here is derived from an EMBL/GenBank/DDBJ whole genome shotgun (WGS) entry which is preliminary data.</text>
</comment>
<accession>A0AAW3TXN3</accession>
<name>A0AAW3TXN3_9SPHN</name>
<proteinExistence type="predicted"/>
<keyword evidence="2" id="KW-1185">Reference proteome</keyword>
<gene>
    <name evidence="1" type="ORF">GGR47_003780</name>
</gene>
<reference evidence="1 2" key="1">
    <citation type="submission" date="2020-08" db="EMBL/GenBank/DDBJ databases">
        <title>Genomic Encyclopedia of Type Strains, Phase IV (KMG-IV): sequencing the most valuable type-strain genomes for metagenomic binning, comparative biology and taxonomic classification.</title>
        <authorList>
            <person name="Goeker M."/>
        </authorList>
    </citation>
    <scope>NUCLEOTIDE SEQUENCE [LARGE SCALE GENOMIC DNA]</scope>
    <source>
        <strain evidence="1 2">DSM 15581</strain>
    </source>
</reference>
<dbReference type="Proteomes" id="UP000528945">
    <property type="component" value="Unassembled WGS sequence"/>
</dbReference>